<dbReference type="AlphaFoldDB" id="A0A7J6MWY4"/>
<gene>
    <name evidence="2" type="ORF">FOL47_006713</name>
</gene>
<comment type="caution">
    <text evidence="2">The sequence shown here is derived from an EMBL/GenBank/DDBJ whole genome shotgun (WGS) entry which is preliminary data.</text>
</comment>
<organism evidence="2 3">
    <name type="scientific">Perkinsus chesapeaki</name>
    <name type="common">Clam parasite</name>
    <name type="synonym">Perkinsus andrewsi</name>
    <dbReference type="NCBI Taxonomy" id="330153"/>
    <lineage>
        <taxon>Eukaryota</taxon>
        <taxon>Sar</taxon>
        <taxon>Alveolata</taxon>
        <taxon>Perkinsozoa</taxon>
        <taxon>Perkinsea</taxon>
        <taxon>Perkinsida</taxon>
        <taxon>Perkinsidae</taxon>
        <taxon>Perkinsus</taxon>
    </lineage>
</organism>
<protein>
    <submittedName>
        <fullName evidence="2">Uncharacterized protein</fullName>
    </submittedName>
</protein>
<accession>A0A7J6MWY4</accession>
<dbReference type="Proteomes" id="UP000591131">
    <property type="component" value="Unassembled WGS sequence"/>
</dbReference>
<keyword evidence="3" id="KW-1185">Reference proteome</keyword>
<evidence type="ECO:0000256" key="1">
    <source>
        <dbReference type="SAM" id="SignalP"/>
    </source>
</evidence>
<feature type="chain" id="PRO_5029499076" evidence="1">
    <location>
        <begin position="17"/>
        <end position="474"/>
    </location>
</feature>
<evidence type="ECO:0000313" key="2">
    <source>
        <dbReference type="EMBL" id="KAF4676105.1"/>
    </source>
</evidence>
<feature type="signal peptide" evidence="1">
    <location>
        <begin position="1"/>
        <end position="16"/>
    </location>
</feature>
<evidence type="ECO:0000313" key="3">
    <source>
        <dbReference type="Proteomes" id="UP000591131"/>
    </source>
</evidence>
<name>A0A7J6MWY4_PERCH</name>
<sequence length="474" mass="51070">MFTVFILLLFQRLVNGSILPAPLDVPCWVTCSQLSDCEGSLLGTYSELWTVGESEEEATCFGLYACEDEPGGFCYHPALSLGSPLLAREAPREIDFVDVPSKSTRSPPVTFPVGEFCGGSTELPPSAEVIINVRKSAIFDIIPRYFTITGIRLYDIDETYPYGNIVYDMSHHRIQSMFGEILRKNPGYVQFTYTPETEMITAQLGHLPLQYACEAVCEEVAECRSKGTYCKSWHTPQSCFGLYWSGGGKMCYQPGDANCLAESPVLCVEVAPHALPTKVESSTAPSTTATPGTTSVLVTTNAPATTTPEVVTTGTLVPSSDSSTIATSTDAYEEEGSTGYLSSTLPTSMLELIPASTDTFYDAVGNAAAAVMADNEQSDSPYGRYCGLVEGLVPISMYFTEDTFDLAGVSENDIEGIPYSLSASGCIIPDYEYPPFEDALGSTLAGNPFYVKFDRSKREIRGTVAGGKITATSC</sequence>
<proteinExistence type="predicted"/>
<keyword evidence="1" id="KW-0732">Signal</keyword>
<dbReference type="OrthoDB" id="446390at2759"/>
<reference evidence="2 3" key="1">
    <citation type="submission" date="2020-04" db="EMBL/GenBank/DDBJ databases">
        <title>Perkinsus chesapeaki whole genome sequence.</title>
        <authorList>
            <person name="Bogema D.R."/>
        </authorList>
    </citation>
    <scope>NUCLEOTIDE SEQUENCE [LARGE SCALE GENOMIC DNA]</scope>
    <source>
        <strain evidence="2">ATCC PRA-425</strain>
    </source>
</reference>
<dbReference type="EMBL" id="JAAPAO010000038">
    <property type="protein sequence ID" value="KAF4676105.1"/>
    <property type="molecule type" value="Genomic_DNA"/>
</dbReference>